<feature type="chain" id="PRO_5018297259" evidence="2">
    <location>
        <begin position="21"/>
        <end position="227"/>
    </location>
</feature>
<feature type="compositionally biased region" description="Low complexity" evidence="1">
    <location>
        <begin position="40"/>
        <end position="49"/>
    </location>
</feature>
<sequence>MRISPTVLLCLSLILSGCQALQPGSSPGNDSELTAQPATASESSAAAKVPAPPAIEPAPASEPAAPAVEPAPANPPITAKPDIHQKLVIGEVEQVRVTPGNFVTDARIDTGATTTSIHAWDTVEFERDGQRWVKFKTLAAEGDGSQILERPITRIASIKRHGAEDVKRYAVRMRVTIGNISERIEVTLADRSEFDYKVLVGRNLLTDLFVVDVSKKHAAGNPSKTGK</sequence>
<gene>
    <name evidence="4" type="ORF">D0544_02755</name>
</gene>
<feature type="signal peptide" evidence="2">
    <location>
        <begin position="1"/>
        <end position="20"/>
    </location>
</feature>
<dbReference type="Pfam" id="PF05618">
    <property type="entry name" value="Zn_protease"/>
    <property type="match status" value="1"/>
</dbReference>
<protein>
    <submittedName>
        <fullName evidence="4">ATP-dependent Zn protease</fullName>
    </submittedName>
</protein>
<keyword evidence="4" id="KW-0378">Hydrolase</keyword>
<dbReference type="SUPFAM" id="SSF50630">
    <property type="entry name" value="Acid proteases"/>
    <property type="match status" value="1"/>
</dbReference>
<dbReference type="GO" id="GO:0008233">
    <property type="term" value="F:peptidase activity"/>
    <property type="evidence" value="ECO:0007669"/>
    <property type="project" value="UniProtKB-KW"/>
</dbReference>
<keyword evidence="5" id="KW-1185">Reference proteome</keyword>
<reference evidence="4 5" key="1">
    <citation type="submission" date="2018-08" db="EMBL/GenBank/DDBJ databases">
        <authorList>
            <person name="Khan S.A."/>
        </authorList>
    </citation>
    <scope>NUCLEOTIDE SEQUENCE [LARGE SCALE GENOMIC DNA]</scope>
    <source>
        <strain evidence="4 5">GTF-13</strain>
    </source>
</reference>
<evidence type="ECO:0000313" key="5">
    <source>
        <dbReference type="Proteomes" id="UP000280792"/>
    </source>
</evidence>
<evidence type="ECO:0000256" key="1">
    <source>
        <dbReference type="SAM" id="MobiDB-lite"/>
    </source>
</evidence>
<organism evidence="4 5">
    <name type="scientific">Aestuariirhabdus litorea</name>
    <dbReference type="NCBI Taxonomy" id="2528527"/>
    <lineage>
        <taxon>Bacteria</taxon>
        <taxon>Pseudomonadati</taxon>
        <taxon>Pseudomonadota</taxon>
        <taxon>Gammaproteobacteria</taxon>
        <taxon>Oceanospirillales</taxon>
        <taxon>Aestuariirhabdaceae</taxon>
        <taxon>Aestuariirhabdus</taxon>
    </lineage>
</organism>
<dbReference type="InterPro" id="IPR021109">
    <property type="entry name" value="Peptidase_aspartic_dom_sf"/>
</dbReference>
<proteinExistence type="predicted"/>
<dbReference type="Gene3D" id="2.40.70.10">
    <property type="entry name" value="Acid Proteases"/>
    <property type="match status" value="1"/>
</dbReference>
<evidence type="ECO:0000259" key="3">
    <source>
        <dbReference type="Pfam" id="PF05618"/>
    </source>
</evidence>
<reference evidence="4 5" key="2">
    <citation type="submission" date="2018-12" db="EMBL/GenBank/DDBJ databases">
        <title>Simiduia agarivorans gen. nov., sp. nov., a marine, agarolytic bacterium isolated from shallow coastal water from Keelung, Taiwan.</title>
        <authorList>
            <person name="Shieh W.Y."/>
        </authorList>
    </citation>
    <scope>NUCLEOTIDE SEQUENCE [LARGE SCALE GENOMIC DNA]</scope>
    <source>
        <strain evidence="4 5">GTF-13</strain>
    </source>
</reference>
<evidence type="ECO:0000313" key="4">
    <source>
        <dbReference type="EMBL" id="RRJ84058.1"/>
    </source>
</evidence>
<accession>A0A3P3VQ36</accession>
<name>A0A3P3VQ36_9GAMM</name>
<dbReference type="RefSeq" id="WP_125014484.1">
    <property type="nucleotide sequence ID" value="NZ_QWEZ01000001.1"/>
</dbReference>
<feature type="compositionally biased region" description="Low complexity" evidence="1">
    <location>
        <begin position="57"/>
        <end position="71"/>
    </location>
</feature>
<dbReference type="GO" id="GO:0006508">
    <property type="term" value="P:proteolysis"/>
    <property type="evidence" value="ECO:0007669"/>
    <property type="project" value="UniProtKB-KW"/>
</dbReference>
<keyword evidence="2" id="KW-0732">Signal</keyword>
<dbReference type="EMBL" id="QWEZ01000001">
    <property type="protein sequence ID" value="RRJ84058.1"/>
    <property type="molecule type" value="Genomic_DNA"/>
</dbReference>
<dbReference type="InterPro" id="IPR008503">
    <property type="entry name" value="Asp_endopeptidase"/>
</dbReference>
<dbReference type="Proteomes" id="UP000280792">
    <property type="component" value="Unassembled WGS sequence"/>
</dbReference>
<dbReference type="PROSITE" id="PS51257">
    <property type="entry name" value="PROKAR_LIPOPROTEIN"/>
    <property type="match status" value="1"/>
</dbReference>
<feature type="region of interest" description="Disordered" evidence="1">
    <location>
        <begin position="23"/>
        <end position="79"/>
    </location>
</feature>
<dbReference type="PANTHER" id="PTHR38037">
    <property type="entry name" value="ZN_PROTEASE DOMAIN-CONTAINING PROTEIN"/>
    <property type="match status" value="1"/>
</dbReference>
<keyword evidence="4" id="KW-0645">Protease</keyword>
<feature type="domain" description="Retropepsin-like aspartic endopeptidase" evidence="3">
    <location>
        <begin position="88"/>
        <end position="219"/>
    </location>
</feature>
<evidence type="ECO:0000256" key="2">
    <source>
        <dbReference type="SAM" id="SignalP"/>
    </source>
</evidence>
<dbReference type="AlphaFoldDB" id="A0A3P3VQ36"/>
<dbReference type="PANTHER" id="PTHR38037:SF2">
    <property type="entry name" value="ATP-DEPENDENT ZINC PROTEASE DOMAIN-CONTAINING PROTEIN-RELATED"/>
    <property type="match status" value="1"/>
</dbReference>
<comment type="caution">
    <text evidence="4">The sequence shown here is derived from an EMBL/GenBank/DDBJ whole genome shotgun (WGS) entry which is preliminary data.</text>
</comment>
<feature type="compositionally biased region" description="Polar residues" evidence="1">
    <location>
        <begin position="23"/>
        <end position="39"/>
    </location>
</feature>